<evidence type="ECO:0000256" key="9">
    <source>
        <dbReference type="ARBA" id="ARBA00023102"/>
    </source>
</evidence>
<feature type="binding site" evidence="12">
    <location>
        <position position="234"/>
    </location>
    <ligand>
        <name>NADP(+)</name>
        <dbReference type="ChEBI" id="CHEBI:58349"/>
    </ligand>
</feature>
<dbReference type="HAMAP" id="MF_01576">
    <property type="entry name" value="THF_DHG_CYH"/>
    <property type="match status" value="1"/>
</dbReference>
<keyword evidence="4 12" id="KW-0028">Amino-acid biosynthesis</keyword>
<keyword evidence="10 12" id="KW-0486">Methionine biosynthesis</keyword>
<feature type="binding site" evidence="12">
    <location>
        <begin position="164"/>
        <end position="166"/>
    </location>
    <ligand>
        <name>NADP(+)</name>
        <dbReference type="ChEBI" id="CHEBI:58349"/>
    </ligand>
</feature>
<keyword evidence="3 12" id="KW-0554">One-carbon metabolism</keyword>
<dbReference type="FunFam" id="3.40.50.720:FF:000189">
    <property type="entry name" value="Bifunctional protein FolD"/>
    <property type="match status" value="1"/>
</dbReference>
<dbReference type="PANTHER" id="PTHR48099">
    <property type="entry name" value="C-1-TETRAHYDROFOLATE SYNTHASE, CYTOPLASMIC-RELATED"/>
    <property type="match status" value="1"/>
</dbReference>
<dbReference type="NCBIfam" id="NF010783">
    <property type="entry name" value="PRK14186.1"/>
    <property type="match status" value="1"/>
</dbReference>
<protein>
    <recommendedName>
        <fullName evidence="12">Bifunctional protein FolD</fullName>
    </recommendedName>
    <domain>
        <recommendedName>
            <fullName evidence="12">Methylenetetrahydrofolate dehydrogenase</fullName>
            <ecNumber evidence="12">1.5.1.5</ecNumber>
        </recommendedName>
    </domain>
    <domain>
        <recommendedName>
            <fullName evidence="12">Methenyltetrahydrofolate cyclohydrolase</fullName>
            <ecNumber evidence="12">3.5.4.9</ecNumber>
        </recommendedName>
    </domain>
</protein>
<dbReference type="GO" id="GO:0004477">
    <property type="term" value="F:methenyltetrahydrofolate cyclohydrolase activity"/>
    <property type="evidence" value="ECO:0007669"/>
    <property type="project" value="UniProtKB-UniRule"/>
</dbReference>
<evidence type="ECO:0000256" key="2">
    <source>
        <dbReference type="ARBA" id="ARBA00011738"/>
    </source>
</evidence>
<evidence type="ECO:0000313" key="15">
    <source>
        <dbReference type="EMBL" id="GGG57688.1"/>
    </source>
</evidence>
<keyword evidence="11 12" id="KW-0511">Multifunctional enzyme</keyword>
<keyword evidence="6 12" id="KW-0378">Hydrolase</keyword>
<dbReference type="OrthoDB" id="9803580at2"/>
<dbReference type="InterPro" id="IPR020630">
    <property type="entry name" value="THF_DH/CycHdrlase_cat_dom"/>
</dbReference>
<comment type="caution">
    <text evidence="15">The sequence shown here is derived from an EMBL/GenBank/DDBJ whole genome shotgun (WGS) entry which is preliminary data.</text>
</comment>
<reference evidence="15" key="2">
    <citation type="submission" date="2020-09" db="EMBL/GenBank/DDBJ databases">
        <authorList>
            <person name="Sun Q."/>
            <person name="Zhou Y."/>
        </authorList>
    </citation>
    <scope>NUCLEOTIDE SEQUENCE</scope>
    <source>
        <strain evidence="15">CGMCC 1.15425</strain>
    </source>
</reference>
<dbReference type="GO" id="GO:0005829">
    <property type="term" value="C:cytosol"/>
    <property type="evidence" value="ECO:0007669"/>
    <property type="project" value="TreeGrafter"/>
</dbReference>
<dbReference type="InterPro" id="IPR046346">
    <property type="entry name" value="Aminoacid_DH-like_N_sf"/>
</dbReference>
<dbReference type="GO" id="GO:0009086">
    <property type="term" value="P:methionine biosynthetic process"/>
    <property type="evidence" value="ECO:0007669"/>
    <property type="project" value="UniProtKB-KW"/>
</dbReference>
<evidence type="ECO:0000256" key="1">
    <source>
        <dbReference type="ARBA" id="ARBA00004777"/>
    </source>
</evidence>
<keyword evidence="7 12" id="KW-0521">NADP</keyword>
<evidence type="ECO:0000313" key="16">
    <source>
        <dbReference type="Proteomes" id="UP000627715"/>
    </source>
</evidence>
<comment type="catalytic activity">
    <reaction evidence="12">
        <text>(6R)-5,10-methylene-5,6,7,8-tetrahydrofolate + NADP(+) = (6R)-5,10-methenyltetrahydrofolate + NADPH</text>
        <dbReference type="Rhea" id="RHEA:22812"/>
        <dbReference type="ChEBI" id="CHEBI:15636"/>
        <dbReference type="ChEBI" id="CHEBI:57455"/>
        <dbReference type="ChEBI" id="CHEBI:57783"/>
        <dbReference type="ChEBI" id="CHEBI:58349"/>
        <dbReference type="EC" id="1.5.1.5"/>
    </reaction>
</comment>
<comment type="caution">
    <text evidence="12">Lacks conserved residue(s) required for the propagation of feature annotation.</text>
</comment>
<dbReference type="GO" id="GO:0004488">
    <property type="term" value="F:methylenetetrahydrofolate dehydrogenase (NADP+) activity"/>
    <property type="evidence" value="ECO:0007669"/>
    <property type="project" value="UniProtKB-UniRule"/>
</dbReference>
<keyword evidence="16" id="KW-1185">Reference proteome</keyword>
<dbReference type="Pfam" id="PF00763">
    <property type="entry name" value="THF_DHG_CYH"/>
    <property type="match status" value="1"/>
</dbReference>
<feature type="domain" description="Tetrahydrofolate dehydrogenase/cyclohydrolase NAD(P)-binding" evidence="14">
    <location>
        <begin position="138"/>
        <end position="289"/>
    </location>
</feature>
<accession>A0A917GUW1</accession>
<dbReference type="Proteomes" id="UP000627715">
    <property type="component" value="Unassembled WGS sequence"/>
</dbReference>
<dbReference type="Pfam" id="PF02882">
    <property type="entry name" value="THF_DHG_CYH_C"/>
    <property type="match status" value="1"/>
</dbReference>
<dbReference type="GO" id="GO:0000105">
    <property type="term" value="P:L-histidine biosynthetic process"/>
    <property type="evidence" value="ECO:0007669"/>
    <property type="project" value="UniProtKB-KW"/>
</dbReference>
<evidence type="ECO:0000256" key="4">
    <source>
        <dbReference type="ARBA" id="ARBA00022605"/>
    </source>
</evidence>
<dbReference type="Gene3D" id="3.40.50.10860">
    <property type="entry name" value="Leucine Dehydrogenase, chain A, domain 1"/>
    <property type="match status" value="1"/>
</dbReference>
<dbReference type="GO" id="GO:0006164">
    <property type="term" value="P:purine nucleotide biosynthetic process"/>
    <property type="evidence" value="ECO:0007669"/>
    <property type="project" value="UniProtKB-KW"/>
</dbReference>
<dbReference type="Gene3D" id="3.40.50.720">
    <property type="entry name" value="NAD(P)-binding Rossmann-like Domain"/>
    <property type="match status" value="1"/>
</dbReference>
<comment type="pathway">
    <text evidence="1 12">One-carbon metabolism; tetrahydrofolate interconversion.</text>
</comment>
<evidence type="ECO:0000256" key="12">
    <source>
        <dbReference type="HAMAP-Rule" id="MF_01576"/>
    </source>
</evidence>
<keyword evidence="8 12" id="KW-0560">Oxidoreductase</keyword>
<dbReference type="AlphaFoldDB" id="A0A917GUW1"/>
<feature type="domain" description="Tetrahydrofolate dehydrogenase/cyclohydrolase catalytic" evidence="13">
    <location>
        <begin position="4"/>
        <end position="119"/>
    </location>
</feature>
<dbReference type="SUPFAM" id="SSF51735">
    <property type="entry name" value="NAD(P)-binding Rossmann-fold domains"/>
    <property type="match status" value="1"/>
</dbReference>
<evidence type="ECO:0000259" key="14">
    <source>
        <dbReference type="Pfam" id="PF02882"/>
    </source>
</evidence>
<dbReference type="InterPro" id="IPR036291">
    <property type="entry name" value="NAD(P)-bd_dom_sf"/>
</dbReference>
<dbReference type="GO" id="GO:0035999">
    <property type="term" value="P:tetrahydrofolate interconversion"/>
    <property type="evidence" value="ECO:0007669"/>
    <property type="project" value="UniProtKB-UniRule"/>
</dbReference>
<proteinExistence type="inferred from homology"/>
<dbReference type="SUPFAM" id="SSF53223">
    <property type="entry name" value="Aminoacid dehydrogenase-like, N-terminal domain"/>
    <property type="match status" value="1"/>
</dbReference>
<comment type="similarity">
    <text evidence="12">Belongs to the tetrahydrofolate dehydrogenase/cyclohydrolase family.</text>
</comment>
<comment type="catalytic activity">
    <reaction evidence="12">
        <text>(6R)-5,10-methenyltetrahydrofolate + H2O = (6R)-10-formyltetrahydrofolate + H(+)</text>
        <dbReference type="Rhea" id="RHEA:23700"/>
        <dbReference type="ChEBI" id="CHEBI:15377"/>
        <dbReference type="ChEBI" id="CHEBI:15378"/>
        <dbReference type="ChEBI" id="CHEBI:57455"/>
        <dbReference type="ChEBI" id="CHEBI:195366"/>
        <dbReference type="EC" id="3.5.4.9"/>
    </reaction>
</comment>
<dbReference type="CDD" id="cd01080">
    <property type="entry name" value="NAD_bind_m-THF_DH_Cyclohyd"/>
    <property type="match status" value="1"/>
</dbReference>
<reference evidence="15" key="1">
    <citation type="journal article" date="2014" name="Int. J. Syst. Evol. Microbiol.">
        <title>Complete genome sequence of Corynebacterium casei LMG S-19264T (=DSM 44701T), isolated from a smear-ripened cheese.</title>
        <authorList>
            <consortium name="US DOE Joint Genome Institute (JGI-PGF)"/>
            <person name="Walter F."/>
            <person name="Albersmeier A."/>
            <person name="Kalinowski J."/>
            <person name="Ruckert C."/>
        </authorList>
    </citation>
    <scope>NUCLEOTIDE SEQUENCE</scope>
    <source>
        <strain evidence="15">CGMCC 1.15425</strain>
    </source>
</reference>
<dbReference type="InterPro" id="IPR020631">
    <property type="entry name" value="THF_DH/CycHdrlase_NAD-bd_dom"/>
</dbReference>
<sequence>MQLLDGKLTSEQIKQEIAEQVADIKAAGKRAPHLAAILVGDDGASETYVNNKVLDCKQVGFESTLIRLPDSVSEDELMGEIDKLNNDDNIDGFIVQVPLPKHIDETRVTLSIDPAKDVDGFSPASVGRMCLGLPTFISATPNGVMELLKRYNVDTSGKHCVVVGRSHIVGTPMSILMSRNTNPGNATVTLVHSRTQNMEEICRSADILIVAIGKAEFVTADLVKPGAVVIDVGITRVDDASRPKGFRLAGDVDFASVSEKCSYITPVPGGVGPMTRASLLQNTLKAWQMRQQEA</sequence>
<evidence type="ECO:0000256" key="8">
    <source>
        <dbReference type="ARBA" id="ARBA00023002"/>
    </source>
</evidence>
<evidence type="ECO:0000256" key="7">
    <source>
        <dbReference type="ARBA" id="ARBA00022857"/>
    </source>
</evidence>
<organism evidence="15 16">
    <name type="scientific">Pseudohongiella nitratireducens</name>
    <dbReference type="NCBI Taxonomy" id="1768907"/>
    <lineage>
        <taxon>Bacteria</taxon>
        <taxon>Pseudomonadati</taxon>
        <taxon>Pseudomonadota</taxon>
        <taxon>Gammaproteobacteria</taxon>
        <taxon>Pseudomonadales</taxon>
        <taxon>Pseudohongiellaceae</taxon>
        <taxon>Pseudohongiella</taxon>
    </lineage>
</organism>
<keyword evidence="9 12" id="KW-0368">Histidine biosynthesis</keyword>
<evidence type="ECO:0000259" key="13">
    <source>
        <dbReference type="Pfam" id="PF00763"/>
    </source>
</evidence>
<evidence type="ECO:0000256" key="11">
    <source>
        <dbReference type="ARBA" id="ARBA00023268"/>
    </source>
</evidence>
<comment type="function">
    <text evidence="12">Catalyzes the oxidation of 5,10-methylenetetrahydrofolate to 5,10-methenyltetrahydrofolate and then the hydrolysis of 5,10-methenyltetrahydrofolate to 10-formyltetrahydrofolate.</text>
</comment>
<dbReference type="PANTHER" id="PTHR48099:SF5">
    <property type="entry name" value="C-1-TETRAHYDROFOLATE SYNTHASE, CYTOPLASMIC"/>
    <property type="match status" value="1"/>
</dbReference>
<dbReference type="RefSeq" id="WP_068813300.1">
    <property type="nucleotide sequence ID" value="NZ_BMIY01000005.1"/>
</dbReference>
<dbReference type="InterPro" id="IPR000672">
    <property type="entry name" value="THF_DH/CycHdrlase"/>
</dbReference>
<name>A0A917GUW1_9GAMM</name>
<dbReference type="EC" id="3.5.4.9" evidence="12"/>
<dbReference type="EMBL" id="BMIY01000005">
    <property type="protein sequence ID" value="GGG57688.1"/>
    <property type="molecule type" value="Genomic_DNA"/>
</dbReference>
<evidence type="ECO:0000256" key="3">
    <source>
        <dbReference type="ARBA" id="ARBA00022563"/>
    </source>
</evidence>
<gene>
    <name evidence="12 15" type="primary">folD</name>
    <name evidence="15" type="ORF">GCM10011403_13690</name>
</gene>
<keyword evidence="5 12" id="KW-0658">Purine biosynthesis</keyword>
<dbReference type="EC" id="1.5.1.5" evidence="12"/>
<dbReference type="PRINTS" id="PR00085">
    <property type="entry name" value="THFDHDRGNASE"/>
</dbReference>
<dbReference type="FunFam" id="3.40.50.10860:FF:000005">
    <property type="entry name" value="C-1-tetrahydrofolate synthase, cytoplasmic, putative"/>
    <property type="match status" value="1"/>
</dbReference>
<comment type="subunit">
    <text evidence="2 12">Homodimer.</text>
</comment>
<evidence type="ECO:0000256" key="6">
    <source>
        <dbReference type="ARBA" id="ARBA00022801"/>
    </source>
</evidence>
<evidence type="ECO:0000256" key="5">
    <source>
        <dbReference type="ARBA" id="ARBA00022755"/>
    </source>
</evidence>
<evidence type="ECO:0000256" key="10">
    <source>
        <dbReference type="ARBA" id="ARBA00023167"/>
    </source>
</evidence>